<name>A0ABN8B336_CHISP</name>
<dbReference type="Proteomes" id="UP001153292">
    <property type="component" value="Chromosome 23"/>
</dbReference>
<feature type="region of interest" description="Disordered" evidence="1">
    <location>
        <begin position="1"/>
        <end position="29"/>
    </location>
</feature>
<dbReference type="InterPro" id="IPR032063">
    <property type="entry name" value="MavL-like"/>
</dbReference>
<keyword evidence="3" id="KW-1185">Reference proteome</keyword>
<organism evidence="2 3">
    <name type="scientific">Chilo suppressalis</name>
    <name type="common">Asiatic rice borer moth</name>
    <dbReference type="NCBI Taxonomy" id="168631"/>
    <lineage>
        <taxon>Eukaryota</taxon>
        <taxon>Metazoa</taxon>
        <taxon>Ecdysozoa</taxon>
        <taxon>Arthropoda</taxon>
        <taxon>Hexapoda</taxon>
        <taxon>Insecta</taxon>
        <taxon>Pterygota</taxon>
        <taxon>Neoptera</taxon>
        <taxon>Endopterygota</taxon>
        <taxon>Lepidoptera</taxon>
        <taxon>Glossata</taxon>
        <taxon>Ditrysia</taxon>
        <taxon>Pyraloidea</taxon>
        <taxon>Crambidae</taxon>
        <taxon>Crambinae</taxon>
        <taxon>Chilo</taxon>
    </lineage>
</organism>
<sequence>MDYEDMVVTEQQNTERDGYGPRAEGGSSGNQAKIAWRNMWEEFYQVPSITHSQLYKDITPLPCSGNRVFSSIWSRVKTAAFHNVTYYRRLRVIFDTVLVEADSRAKHEGKHAFVNIIGAGLGVWKYSPHQTDIFVLSVLRRVRALLVAGRLQHVSDVNMAYIKPGTLVAALFKSHDGNGDKLFFKNENHPRGGINVQLQNREPSSKLKGEHEGKLLVLTYPWDGNAHPGNEFWIGKLKTSGDPAAACSTQVSELHNAHINRIALKGDNTRVASDTVRILSEHCKSL</sequence>
<evidence type="ECO:0000313" key="3">
    <source>
        <dbReference type="Proteomes" id="UP001153292"/>
    </source>
</evidence>
<evidence type="ECO:0000313" key="2">
    <source>
        <dbReference type="EMBL" id="CAH0403490.1"/>
    </source>
</evidence>
<dbReference type="Pfam" id="PF16062">
    <property type="entry name" value="MavL-like"/>
    <property type="match status" value="1"/>
</dbReference>
<evidence type="ECO:0000256" key="1">
    <source>
        <dbReference type="SAM" id="MobiDB-lite"/>
    </source>
</evidence>
<gene>
    <name evidence="2" type="ORF">CHILSU_LOCUS6765</name>
</gene>
<reference evidence="2" key="1">
    <citation type="submission" date="2021-12" db="EMBL/GenBank/DDBJ databases">
        <authorList>
            <person name="King R."/>
        </authorList>
    </citation>
    <scope>NUCLEOTIDE SEQUENCE</scope>
</reference>
<proteinExistence type="predicted"/>
<dbReference type="EMBL" id="OU963916">
    <property type="protein sequence ID" value="CAH0403490.1"/>
    <property type="molecule type" value="Genomic_DNA"/>
</dbReference>
<protein>
    <submittedName>
        <fullName evidence="2">Uncharacterized protein</fullName>
    </submittedName>
</protein>
<accession>A0ABN8B336</accession>